<keyword evidence="3 5" id="KW-0378">Hydrolase</keyword>
<dbReference type="Gene3D" id="1.20.1440.100">
    <property type="entry name" value="SG protein - dephosphorylation function"/>
    <property type="match status" value="1"/>
</dbReference>
<proteinExistence type="inferred from homology"/>
<dbReference type="InterPro" id="IPR006385">
    <property type="entry name" value="HAD_hydro_SerB1"/>
</dbReference>
<evidence type="ECO:0000256" key="3">
    <source>
        <dbReference type="ARBA" id="ARBA00022801"/>
    </source>
</evidence>
<dbReference type="PANTHER" id="PTHR43344:SF13">
    <property type="entry name" value="PHOSPHATASE RV3661-RELATED"/>
    <property type="match status" value="1"/>
</dbReference>
<evidence type="ECO:0000256" key="2">
    <source>
        <dbReference type="ARBA" id="ARBA00022723"/>
    </source>
</evidence>
<dbReference type="GO" id="GO:0016787">
    <property type="term" value="F:hydrolase activity"/>
    <property type="evidence" value="ECO:0007669"/>
    <property type="project" value="UniProtKB-KW"/>
</dbReference>
<dbReference type="Gene3D" id="3.40.50.1000">
    <property type="entry name" value="HAD superfamily/HAD-like"/>
    <property type="match status" value="1"/>
</dbReference>
<gene>
    <name evidence="5" type="ORF">GP475_01515</name>
</gene>
<name>A0A7H0SLM8_9CORY</name>
<keyword evidence="2" id="KW-0479">Metal-binding</keyword>
<protein>
    <submittedName>
        <fullName evidence="5">HAD-IB family hydrolase</fullName>
    </submittedName>
</protein>
<dbReference type="SUPFAM" id="SSF56784">
    <property type="entry name" value="HAD-like"/>
    <property type="match status" value="1"/>
</dbReference>
<dbReference type="RefSeq" id="WP_187974908.1">
    <property type="nucleotide sequence ID" value="NZ_CP046884.1"/>
</dbReference>
<dbReference type="InterPro" id="IPR023214">
    <property type="entry name" value="HAD_sf"/>
</dbReference>
<dbReference type="Proteomes" id="UP000516320">
    <property type="component" value="Chromosome"/>
</dbReference>
<dbReference type="InterPro" id="IPR050582">
    <property type="entry name" value="HAD-like_SerB"/>
</dbReference>
<dbReference type="FunFam" id="3.40.50.1000:FF:000025">
    <property type="entry name" value="HAD hydrolase, family IB"/>
    <property type="match status" value="1"/>
</dbReference>
<evidence type="ECO:0000313" key="5">
    <source>
        <dbReference type="EMBL" id="QNQ89453.1"/>
    </source>
</evidence>
<dbReference type="NCBIfam" id="TIGR01488">
    <property type="entry name" value="HAD-SF-IB"/>
    <property type="match status" value="1"/>
</dbReference>
<keyword evidence="4" id="KW-0460">Magnesium</keyword>
<organism evidence="5 6">
    <name type="scientific">Corynebacterium poyangense</name>
    <dbReference type="NCBI Taxonomy" id="2684405"/>
    <lineage>
        <taxon>Bacteria</taxon>
        <taxon>Bacillati</taxon>
        <taxon>Actinomycetota</taxon>
        <taxon>Actinomycetes</taxon>
        <taxon>Mycobacteriales</taxon>
        <taxon>Corynebacteriaceae</taxon>
        <taxon>Corynebacterium</taxon>
    </lineage>
</organism>
<dbReference type="KEGG" id="cpoy:GP475_01515"/>
<dbReference type="Pfam" id="PF12710">
    <property type="entry name" value="HAD"/>
    <property type="match status" value="1"/>
</dbReference>
<sequence length="262" mass="28534">MTSGAAFFDLDKTIIATSSAHTLGRELLNNGLLSRGSALHLAFAQLSYLFSTHSAEQMESAKERLSTIISGLEVSEVHRVAEETMHSVLTPRIYAEARQLIKEHQDRGEDVIIVSASIPDLVSVIASELGVVDVIGSKLEVKDGCYTGNVPFYCTGPHKAMAITNLALERGYDLSRSYAYSDALADLPMLELVSHPVAVNPDRGLRRVASERDWEILSFRNPVPLITPPSSRDVGITTGIALSLASLAAGVWWYQRSRNIPS</sequence>
<dbReference type="NCBIfam" id="TIGR01490">
    <property type="entry name" value="HAD-SF-IB-hyp1"/>
    <property type="match status" value="1"/>
</dbReference>
<evidence type="ECO:0000256" key="1">
    <source>
        <dbReference type="ARBA" id="ARBA00009184"/>
    </source>
</evidence>
<dbReference type="InterPro" id="IPR036412">
    <property type="entry name" value="HAD-like_sf"/>
</dbReference>
<reference evidence="5 6" key="1">
    <citation type="submission" date="2019-12" db="EMBL/GenBank/DDBJ databases">
        <title>Corynebacterium sp. nov., isolated from feces of the Anser Albifrons in China.</title>
        <authorList>
            <person name="Liu Q."/>
        </authorList>
    </citation>
    <scope>NUCLEOTIDE SEQUENCE [LARGE SCALE GENOMIC DNA]</scope>
    <source>
        <strain evidence="5 6">4H37-19</strain>
    </source>
</reference>
<dbReference type="PANTHER" id="PTHR43344">
    <property type="entry name" value="PHOSPHOSERINE PHOSPHATASE"/>
    <property type="match status" value="1"/>
</dbReference>
<keyword evidence="6" id="KW-1185">Reference proteome</keyword>
<evidence type="ECO:0000313" key="6">
    <source>
        <dbReference type="Proteomes" id="UP000516320"/>
    </source>
</evidence>
<dbReference type="GO" id="GO:0046872">
    <property type="term" value="F:metal ion binding"/>
    <property type="evidence" value="ECO:0007669"/>
    <property type="project" value="UniProtKB-KW"/>
</dbReference>
<accession>A0A7H0SLM8</accession>
<dbReference type="EMBL" id="CP046884">
    <property type="protein sequence ID" value="QNQ89453.1"/>
    <property type="molecule type" value="Genomic_DNA"/>
</dbReference>
<comment type="similarity">
    <text evidence="1">Belongs to the HAD-like hydrolase superfamily. SerB family.</text>
</comment>
<dbReference type="AlphaFoldDB" id="A0A7H0SLM8"/>
<evidence type="ECO:0000256" key="4">
    <source>
        <dbReference type="ARBA" id="ARBA00022842"/>
    </source>
</evidence>
<dbReference type="CDD" id="cd02612">
    <property type="entry name" value="HAD_PGPPase"/>
    <property type="match status" value="1"/>
</dbReference>